<organism evidence="2 3">
    <name type="scientific">Gellertiella hungarica</name>
    <dbReference type="NCBI Taxonomy" id="1572859"/>
    <lineage>
        <taxon>Bacteria</taxon>
        <taxon>Pseudomonadati</taxon>
        <taxon>Pseudomonadota</taxon>
        <taxon>Alphaproteobacteria</taxon>
        <taxon>Hyphomicrobiales</taxon>
        <taxon>Rhizobiaceae</taxon>
        <taxon>Gellertiella</taxon>
    </lineage>
</organism>
<keyword evidence="1" id="KW-0472">Membrane</keyword>
<feature type="transmembrane region" description="Helical" evidence="1">
    <location>
        <begin position="6"/>
        <end position="27"/>
    </location>
</feature>
<keyword evidence="3" id="KW-1185">Reference proteome</keyword>
<evidence type="ECO:0000313" key="3">
    <source>
        <dbReference type="Proteomes" id="UP000528286"/>
    </source>
</evidence>
<proteinExistence type="predicted"/>
<sequence>MSDVELFAYVVLPLVIAAGGGLIGWIYGRNRDLDRDSHPAE</sequence>
<comment type="caution">
    <text evidence="2">The sequence shown here is derived from an EMBL/GenBank/DDBJ whole genome shotgun (WGS) entry which is preliminary data.</text>
</comment>
<keyword evidence="1" id="KW-1133">Transmembrane helix</keyword>
<name>A0A7W6J618_9HYPH</name>
<evidence type="ECO:0000313" key="2">
    <source>
        <dbReference type="EMBL" id="MBB4064566.1"/>
    </source>
</evidence>
<protein>
    <submittedName>
        <fullName evidence="2">Uncharacterized protein</fullName>
    </submittedName>
</protein>
<reference evidence="2 3" key="1">
    <citation type="submission" date="2020-08" db="EMBL/GenBank/DDBJ databases">
        <title>Genomic Encyclopedia of Type Strains, Phase IV (KMG-IV): sequencing the most valuable type-strain genomes for metagenomic binning, comparative biology and taxonomic classification.</title>
        <authorList>
            <person name="Goeker M."/>
        </authorList>
    </citation>
    <scope>NUCLEOTIDE SEQUENCE [LARGE SCALE GENOMIC DNA]</scope>
    <source>
        <strain evidence="2 3">DSM 29853</strain>
    </source>
</reference>
<dbReference type="AlphaFoldDB" id="A0A7W6J618"/>
<evidence type="ECO:0000256" key="1">
    <source>
        <dbReference type="SAM" id="Phobius"/>
    </source>
</evidence>
<keyword evidence="1" id="KW-0812">Transmembrane</keyword>
<dbReference type="Proteomes" id="UP000528286">
    <property type="component" value="Unassembled WGS sequence"/>
</dbReference>
<dbReference type="RefSeq" id="WP_281375694.1">
    <property type="nucleotide sequence ID" value="NZ_JACIEZ010000003.1"/>
</dbReference>
<dbReference type="EMBL" id="JACIEZ010000003">
    <property type="protein sequence ID" value="MBB4064566.1"/>
    <property type="molecule type" value="Genomic_DNA"/>
</dbReference>
<gene>
    <name evidence="2" type="ORF">GGR23_001753</name>
</gene>
<accession>A0A7W6J618</accession>